<feature type="domain" description="Cyclic nucleotide-binding" evidence="17">
    <location>
        <begin position="111"/>
        <end position="226"/>
    </location>
</feature>
<dbReference type="PROSITE" id="PS00889">
    <property type="entry name" value="CNMP_BINDING_2"/>
    <property type="match status" value="2"/>
</dbReference>
<evidence type="ECO:0000313" key="20">
    <source>
        <dbReference type="Proteomes" id="UP000005226"/>
    </source>
</evidence>
<dbReference type="PANTHER" id="PTHR24353">
    <property type="entry name" value="CYCLIC NUCLEOTIDE-DEPENDENT PROTEIN KINASE"/>
    <property type="match status" value="1"/>
</dbReference>
<keyword evidence="7 12" id="KW-0418">Kinase</keyword>
<keyword evidence="20" id="KW-1185">Reference proteome</keyword>
<evidence type="ECO:0000256" key="12">
    <source>
        <dbReference type="PIRNR" id="PIRNR000559"/>
    </source>
</evidence>
<keyword evidence="6 12" id="KW-0547">Nucleotide-binding</keyword>
<evidence type="ECO:0000256" key="7">
    <source>
        <dbReference type="ARBA" id="ARBA00022777"/>
    </source>
</evidence>
<dbReference type="Proteomes" id="UP000005226">
    <property type="component" value="Unplaced"/>
</dbReference>
<dbReference type="PIRSF" id="PIRSF000559">
    <property type="entry name" value="cGMP-dep_kinase"/>
    <property type="match status" value="1"/>
</dbReference>
<evidence type="ECO:0000256" key="5">
    <source>
        <dbReference type="ARBA" id="ARBA00022679"/>
    </source>
</evidence>
<evidence type="ECO:0000256" key="8">
    <source>
        <dbReference type="ARBA" id="ARBA00022840"/>
    </source>
</evidence>
<dbReference type="InterPro" id="IPR011009">
    <property type="entry name" value="Kinase-like_dom_sf"/>
</dbReference>
<keyword evidence="8 12" id="KW-0067">ATP-binding</keyword>
<dbReference type="PRINTS" id="PR00104">
    <property type="entry name" value="CGMPKINASE"/>
</dbReference>
<dbReference type="GeneTree" id="ENSGT00940000167270"/>
<dbReference type="SMART" id="SM00220">
    <property type="entry name" value="S_TKc"/>
    <property type="match status" value="1"/>
</dbReference>
<keyword evidence="4 12" id="KW-0140">cGMP</keyword>
<dbReference type="Gene3D" id="2.60.120.10">
    <property type="entry name" value="Jelly Rolls"/>
    <property type="match status" value="2"/>
</dbReference>
<evidence type="ECO:0000259" key="16">
    <source>
        <dbReference type="PROSITE" id="PS50011"/>
    </source>
</evidence>
<dbReference type="CDD" id="cd05572">
    <property type="entry name" value="STKc_cGK"/>
    <property type="match status" value="1"/>
</dbReference>
<dbReference type="SUPFAM" id="SSF56112">
    <property type="entry name" value="Protein kinase-like (PK-like)"/>
    <property type="match status" value="1"/>
</dbReference>
<feature type="binding site" evidence="14">
    <location>
        <begin position="385"/>
        <end position="393"/>
    </location>
    <ligand>
        <name>ATP</name>
        <dbReference type="ChEBI" id="CHEBI:30616"/>
    </ligand>
</feature>
<comment type="catalytic activity">
    <reaction evidence="11">
        <text>L-seryl-[protein] + ATP = O-phospho-L-seryl-[protein] + ADP + H(+)</text>
        <dbReference type="Rhea" id="RHEA:17989"/>
        <dbReference type="Rhea" id="RHEA-COMP:9863"/>
        <dbReference type="Rhea" id="RHEA-COMP:11604"/>
        <dbReference type="ChEBI" id="CHEBI:15378"/>
        <dbReference type="ChEBI" id="CHEBI:29999"/>
        <dbReference type="ChEBI" id="CHEBI:30616"/>
        <dbReference type="ChEBI" id="CHEBI:83421"/>
        <dbReference type="ChEBI" id="CHEBI:456216"/>
        <dbReference type="EC" id="2.7.11.12"/>
    </reaction>
</comment>
<evidence type="ECO:0000256" key="11">
    <source>
        <dbReference type="ARBA" id="ARBA00047462"/>
    </source>
</evidence>
<dbReference type="PROSITE" id="PS00888">
    <property type="entry name" value="CNMP_BINDING_1"/>
    <property type="match status" value="2"/>
</dbReference>
<dbReference type="InterPro" id="IPR000595">
    <property type="entry name" value="cNMP-bd_dom"/>
</dbReference>
<dbReference type="EC" id="2.7.11.12" evidence="2 12"/>
<comment type="similarity">
    <text evidence="1 12">Belongs to the protein kinase superfamily. AGC Ser/Thr protein kinase family. cGMP subfamily.</text>
</comment>
<dbReference type="Pfam" id="PF00069">
    <property type="entry name" value="Pkinase"/>
    <property type="match status" value="1"/>
</dbReference>
<evidence type="ECO:0000256" key="10">
    <source>
        <dbReference type="ARBA" id="ARBA00047298"/>
    </source>
</evidence>
<dbReference type="GO" id="GO:0004692">
    <property type="term" value="F:cGMP-dependent protein kinase activity"/>
    <property type="evidence" value="ECO:0007669"/>
    <property type="project" value="UniProtKB-EC"/>
</dbReference>
<evidence type="ECO:0000256" key="9">
    <source>
        <dbReference type="ARBA" id="ARBA00022992"/>
    </source>
</evidence>
<dbReference type="InterPro" id="IPR035014">
    <property type="entry name" value="STKc_cGK"/>
</dbReference>
<dbReference type="GO" id="GO:0030553">
    <property type="term" value="F:cGMP binding"/>
    <property type="evidence" value="ECO:0007669"/>
    <property type="project" value="UniProtKB-KW"/>
</dbReference>
<dbReference type="InterPro" id="IPR018490">
    <property type="entry name" value="cNMP-bd_dom_sf"/>
</dbReference>
<dbReference type="InterPro" id="IPR014710">
    <property type="entry name" value="RmlC-like_jellyroll"/>
</dbReference>
<reference evidence="19" key="2">
    <citation type="submission" date="2025-08" db="UniProtKB">
        <authorList>
            <consortium name="Ensembl"/>
        </authorList>
    </citation>
    <scope>IDENTIFICATION</scope>
</reference>
<feature type="domain" description="Cyclic nucleotide-binding" evidence="17">
    <location>
        <begin position="229"/>
        <end position="335"/>
    </location>
</feature>
<dbReference type="InterPro" id="IPR018488">
    <property type="entry name" value="cNMP-bd_CS"/>
</dbReference>
<evidence type="ECO:0000256" key="15">
    <source>
        <dbReference type="PROSITE-ProRule" id="PRU10141"/>
    </source>
</evidence>
<reference evidence="19" key="1">
    <citation type="journal article" date="2011" name="Genome Biol. Evol.">
        <title>Integration of the genetic map and genome assembly of fugu facilitates insights into distinct features of genome evolution in teleosts and mammals.</title>
        <authorList>
            <person name="Kai W."/>
            <person name="Kikuchi K."/>
            <person name="Tohari S."/>
            <person name="Chew A.K."/>
            <person name="Tay A."/>
            <person name="Fujiwara A."/>
            <person name="Hosoya S."/>
            <person name="Suetake H."/>
            <person name="Naruse K."/>
            <person name="Brenner S."/>
            <person name="Suzuki Y."/>
            <person name="Venkatesh B."/>
        </authorList>
    </citation>
    <scope>NUCLEOTIDE SEQUENCE [LARGE SCALE GENOMIC DNA]</scope>
</reference>
<name>A0A674NIW8_TAKRU</name>
<feature type="domain" description="AGC-kinase C-terminal" evidence="18">
    <location>
        <begin position="634"/>
        <end position="684"/>
    </location>
</feature>
<sequence>LHQLQKELEAKISQIDKLQDAIGYTHDLGHSPPLARVPHHSRRFSVINQGPSQFHRVAVEVHRRLRAKEGVSAEPNSGSFLPSCLSLRKAAVNFCNLSTKFINDAIMNNDFLNKLEPQHMNQMVDCMFENVYTEGQLVIREGEPGNYLYVLSEGLLEVIQNGKLLGEMHAGTAFGELAILYNCKRTATVKALSEAHIWALDRQMFQTIMRQTTQARHEEYFSFLRSVSLLQGLPEQKLAKIVDCLEVDYFEKGEYIIREGEEGNTFFIISKGEVIVTQSTEASAEPQEIKTLGVGDYFGEKALISEDVRSANIICNKNGTHCLVVDRENFNQMVGTYEELQSYLKEYQMIKLHKCIKNGTINIFLKVALLSAHRPFQHLDIIATLGMGGFGRVELVKLKDEDVTFALKCIKKKHIVDTRQQEHIYSEKTILQQTNSAFIIRFFRTFRDDKFVYMLLEACLGGELWSLLRDMSYFDDPTAMFCTGCVLEAFDYLHAMGIVYRDLKPENLLLDARGYVKLADFGFAKKIGLGKKTWTFCGTPEYVAPEVIMNKGHDFGADCWALGVLIFELLTGNPLFLGSDPIKIYTMVLHGIDKMDFPKKIGKRPDDLIRRLCKYKDKSDYNIGIRLCLQKWFQGFSWLGLRHQQLLSPLKREVKGPMDNSHFDIFPPDTEKTPDELSGWDKDF</sequence>
<feature type="binding site" evidence="15">
    <location>
        <position position="412"/>
    </location>
    <ligand>
        <name>ATP</name>
        <dbReference type="ChEBI" id="CHEBI:30616"/>
    </ligand>
</feature>
<feature type="binding site" evidence="14">
    <location>
        <position position="408"/>
    </location>
    <ligand>
        <name>ATP</name>
        <dbReference type="ChEBI" id="CHEBI:30616"/>
    </ligand>
</feature>
<dbReference type="PROSITE" id="PS50042">
    <property type="entry name" value="CNMP_BINDING_3"/>
    <property type="match status" value="2"/>
</dbReference>
<proteinExistence type="inferred from homology"/>
<dbReference type="PANTHER" id="PTHR24353:SF155">
    <property type="match status" value="1"/>
</dbReference>
<evidence type="ECO:0000256" key="4">
    <source>
        <dbReference type="ARBA" id="ARBA00022535"/>
    </source>
</evidence>
<dbReference type="PROSITE" id="PS00107">
    <property type="entry name" value="PROTEIN_KINASE_ATP"/>
    <property type="match status" value="1"/>
</dbReference>
<dbReference type="InterPro" id="IPR008271">
    <property type="entry name" value="Ser/Thr_kinase_AS"/>
</dbReference>
<dbReference type="Gene3D" id="3.30.200.20">
    <property type="entry name" value="Phosphorylase Kinase, domain 1"/>
    <property type="match status" value="1"/>
</dbReference>
<organism evidence="19 20">
    <name type="scientific">Takifugu rubripes</name>
    <name type="common">Japanese pufferfish</name>
    <name type="synonym">Fugu rubripes</name>
    <dbReference type="NCBI Taxonomy" id="31033"/>
    <lineage>
        <taxon>Eukaryota</taxon>
        <taxon>Metazoa</taxon>
        <taxon>Chordata</taxon>
        <taxon>Craniata</taxon>
        <taxon>Vertebrata</taxon>
        <taxon>Euteleostomi</taxon>
        <taxon>Actinopterygii</taxon>
        <taxon>Neopterygii</taxon>
        <taxon>Teleostei</taxon>
        <taxon>Neoteleostei</taxon>
        <taxon>Acanthomorphata</taxon>
        <taxon>Eupercaria</taxon>
        <taxon>Tetraodontiformes</taxon>
        <taxon>Tetradontoidea</taxon>
        <taxon>Tetraodontidae</taxon>
        <taxon>Takifugu</taxon>
    </lineage>
</organism>
<evidence type="ECO:0000256" key="13">
    <source>
        <dbReference type="PIRSR" id="PIRSR000559-1"/>
    </source>
</evidence>
<dbReference type="InterPro" id="IPR000961">
    <property type="entry name" value="AGC-kinase_C"/>
</dbReference>
<keyword evidence="9 12" id="KW-0142">cGMP-binding</keyword>
<accession>A0A674NIW8</accession>
<dbReference type="PROSITE" id="PS00108">
    <property type="entry name" value="PROTEIN_KINASE_ST"/>
    <property type="match status" value="1"/>
</dbReference>
<dbReference type="InterPro" id="IPR002374">
    <property type="entry name" value="cGMP_dep_kinase"/>
</dbReference>
<dbReference type="FunFam" id="2.60.120.10:FF:000038">
    <property type="entry name" value="cGMP-dependent protein kinase"/>
    <property type="match status" value="1"/>
</dbReference>
<evidence type="ECO:0000256" key="14">
    <source>
        <dbReference type="PIRSR" id="PIRSR000559-2"/>
    </source>
</evidence>
<evidence type="ECO:0000256" key="3">
    <source>
        <dbReference type="ARBA" id="ARBA00022527"/>
    </source>
</evidence>
<dbReference type="CDD" id="cd00038">
    <property type="entry name" value="CAP_ED"/>
    <property type="match status" value="2"/>
</dbReference>
<keyword evidence="3 12" id="KW-0723">Serine/threonine-protein kinase</keyword>
<dbReference type="GO" id="GO:0005524">
    <property type="term" value="F:ATP binding"/>
    <property type="evidence" value="ECO:0007669"/>
    <property type="project" value="UniProtKB-UniRule"/>
</dbReference>
<dbReference type="Pfam" id="PF00027">
    <property type="entry name" value="cNMP_binding"/>
    <property type="match status" value="2"/>
</dbReference>
<dbReference type="PROSITE" id="PS50011">
    <property type="entry name" value="PROTEIN_KINASE_DOM"/>
    <property type="match status" value="1"/>
</dbReference>
<dbReference type="Gene3D" id="1.10.510.10">
    <property type="entry name" value="Transferase(Phosphotransferase) domain 1"/>
    <property type="match status" value="1"/>
</dbReference>
<comment type="catalytic activity">
    <reaction evidence="10 12">
        <text>L-threonyl-[protein] + ATP = O-phospho-L-threonyl-[protein] + ADP + H(+)</text>
        <dbReference type="Rhea" id="RHEA:46608"/>
        <dbReference type="Rhea" id="RHEA-COMP:11060"/>
        <dbReference type="Rhea" id="RHEA-COMP:11605"/>
        <dbReference type="ChEBI" id="CHEBI:15378"/>
        <dbReference type="ChEBI" id="CHEBI:30013"/>
        <dbReference type="ChEBI" id="CHEBI:30616"/>
        <dbReference type="ChEBI" id="CHEBI:61977"/>
        <dbReference type="ChEBI" id="CHEBI:456216"/>
        <dbReference type="EC" id="2.7.11.12"/>
    </reaction>
</comment>
<dbReference type="FunFam" id="2.60.120.10:FF:000072">
    <property type="entry name" value="cGMP-dependent protein kinase"/>
    <property type="match status" value="1"/>
</dbReference>
<reference evidence="19" key="3">
    <citation type="submission" date="2025-09" db="UniProtKB">
        <authorList>
            <consortium name="Ensembl"/>
        </authorList>
    </citation>
    <scope>IDENTIFICATION</scope>
</reference>
<evidence type="ECO:0000256" key="6">
    <source>
        <dbReference type="ARBA" id="ARBA00022741"/>
    </source>
</evidence>
<protein>
    <recommendedName>
        <fullName evidence="2 12">cGMP-dependent protein kinase</fullName>
        <ecNumber evidence="2 12">2.7.11.12</ecNumber>
    </recommendedName>
</protein>
<evidence type="ECO:0000259" key="17">
    <source>
        <dbReference type="PROSITE" id="PS50042"/>
    </source>
</evidence>
<evidence type="ECO:0000256" key="1">
    <source>
        <dbReference type="ARBA" id="ARBA00006352"/>
    </source>
</evidence>
<dbReference type="SUPFAM" id="SSF51206">
    <property type="entry name" value="cAMP-binding domain-like"/>
    <property type="match status" value="2"/>
</dbReference>
<dbReference type="InterPro" id="IPR000719">
    <property type="entry name" value="Prot_kinase_dom"/>
</dbReference>
<evidence type="ECO:0000259" key="18">
    <source>
        <dbReference type="PROSITE" id="PS51285"/>
    </source>
</evidence>
<keyword evidence="5 12" id="KW-0808">Transferase</keyword>
<evidence type="ECO:0000256" key="2">
    <source>
        <dbReference type="ARBA" id="ARBA00012428"/>
    </source>
</evidence>
<dbReference type="AlphaFoldDB" id="A0A674NIW8"/>
<gene>
    <name evidence="19" type="primary">LOC105419048</name>
</gene>
<dbReference type="InterPro" id="IPR017441">
    <property type="entry name" value="Protein_kinase_ATP_BS"/>
</dbReference>
<feature type="active site" description="Proton acceptor" evidence="13">
    <location>
        <position position="502"/>
    </location>
</feature>
<feature type="domain" description="Protein kinase" evidence="16">
    <location>
        <begin position="379"/>
        <end position="633"/>
    </location>
</feature>
<dbReference type="SMART" id="SM00100">
    <property type="entry name" value="cNMP"/>
    <property type="match status" value="2"/>
</dbReference>
<dbReference type="Ensembl" id="ENSTRUT00000079427.1">
    <property type="protein sequence ID" value="ENSTRUP00000073033.1"/>
    <property type="gene ID" value="ENSTRUG00000027987.1"/>
</dbReference>
<evidence type="ECO:0000313" key="19">
    <source>
        <dbReference type="Ensembl" id="ENSTRUP00000073033.1"/>
    </source>
</evidence>
<dbReference type="PROSITE" id="PS51285">
    <property type="entry name" value="AGC_KINASE_CTER"/>
    <property type="match status" value="1"/>
</dbReference>